<accession>A0AA90P2V2</accession>
<evidence type="ECO:0000256" key="2">
    <source>
        <dbReference type="ARBA" id="ARBA00009904"/>
    </source>
</evidence>
<feature type="transmembrane region" description="Helical" evidence="8">
    <location>
        <begin position="315"/>
        <end position="345"/>
    </location>
</feature>
<feature type="transmembrane region" description="Helical" evidence="8">
    <location>
        <begin position="400"/>
        <end position="420"/>
    </location>
</feature>
<protein>
    <submittedName>
        <fullName evidence="9">V-type ATP synthase subunit I</fullName>
    </submittedName>
</protein>
<dbReference type="GO" id="GO:0016471">
    <property type="term" value="C:vacuolar proton-transporting V-type ATPase complex"/>
    <property type="evidence" value="ECO:0007669"/>
    <property type="project" value="TreeGrafter"/>
</dbReference>
<evidence type="ECO:0000256" key="3">
    <source>
        <dbReference type="ARBA" id="ARBA00022448"/>
    </source>
</evidence>
<dbReference type="Proteomes" id="UP001178148">
    <property type="component" value="Unassembled WGS sequence"/>
</dbReference>
<keyword evidence="5 8" id="KW-1133">Transmembrane helix</keyword>
<dbReference type="GO" id="GO:0046961">
    <property type="term" value="F:proton-transporting ATPase activity, rotational mechanism"/>
    <property type="evidence" value="ECO:0007669"/>
    <property type="project" value="InterPro"/>
</dbReference>
<evidence type="ECO:0000256" key="8">
    <source>
        <dbReference type="SAM" id="Phobius"/>
    </source>
</evidence>
<evidence type="ECO:0000256" key="1">
    <source>
        <dbReference type="ARBA" id="ARBA00004141"/>
    </source>
</evidence>
<comment type="subcellular location">
    <subcellularLocation>
        <location evidence="1">Membrane</location>
        <topology evidence="1">Multi-pass membrane protein</topology>
    </subcellularLocation>
</comment>
<feature type="transmembrane region" description="Helical" evidence="8">
    <location>
        <begin position="545"/>
        <end position="567"/>
    </location>
</feature>
<comment type="caution">
    <text evidence="9">The sequence shown here is derived from an EMBL/GenBank/DDBJ whole genome shotgun (WGS) entry which is preliminary data.</text>
</comment>
<keyword evidence="3" id="KW-0813">Transport</keyword>
<dbReference type="InterPro" id="IPR002490">
    <property type="entry name" value="V-ATPase_116kDa_su"/>
</dbReference>
<keyword evidence="4 8" id="KW-0812">Transmembrane</keyword>
<dbReference type="PANTHER" id="PTHR11629">
    <property type="entry name" value="VACUOLAR PROTON ATPASES"/>
    <property type="match status" value="1"/>
</dbReference>
<dbReference type="PANTHER" id="PTHR11629:SF63">
    <property type="entry name" value="V-TYPE PROTON ATPASE SUBUNIT A"/>
    <property type="match status" value="1"/>
</dbReference>
<evidence type="ECO:0000256" key="7">
    <source>
        <dbReference type="ARBA" id="ARBA00023136"/>
    </source>
</evidence>
<dbReference type="GO" id="GO:0007035">
    <property type="term" value="P:vacuolar acidification"/>
    <property type="evidence" value="ECO:0007669"/>
    <property type="project" value="TreeGrafter"/>
</dbReference>
<evidence type="ECO:0000256" key="4">
    <source>
        <dbReference type="ARBA" id="ARBA00022692"/>
    </source>
</evidence>
<gene>
    <name evidence="9" type="ORF">QS748_13290</name>
</gene>
<name>A0AA90P2V2_9GAMM</name>
<dbReference type="GO" id="GO:0033179">
    <property type="term" value="C:proton-transporting V-type ATPase, V0 domain"/>
    <property type="evidence" value="ECO:0007669"/>
    <property type="project" value="InterPro"/>
</dbReference>
<feature type="transmembrane region" description="Helical" evidence="8">
    <location>
        <begin position="463"/>
        <end position="480"/>
    </location>
</feature>
<organism evidence="9 10">
    <name type="scientific">Candidatus Endonucleibacter bathymodioli</name>
    <dbReference type="NCBI Taxonomy" id="539814"/>
    <lineage>
        <taxon>Bacteria</taxon>
        <taxon>Pseudomonadati</taxon>
        <taxon>Pseudomonadota</taxon>
        <taxon>Gammaproteobacteria</taxon>
        <taxon>Oceanospirillales</taxon>
        <taxon>Endozoicomonadaceae</taxon>
        <taxon>Candidatus Endonucleibacter</taxon>
    </lineage>
</organism>
<proteinExistence type="inferred from homology"/>
<evidence type="ECO:0000313" key="10">
    <source>
        <dbReference type="Proteomes" id="UP001178148"/>
    </source>
</evidence>
<feature type="transmembrane region" description="Helical" evidence="8">
    <location>
        <begin position="432"/>
        <end position="451"/>
    </location>
</feature>
<keyword evidence="10" id="KW-1185">Reference proteome</keyword>
<reference evidence="9 10" key="1">
    <citation type="journal article" date="2023" name="bioRxiv">
        <title>An intranuclear bacterial parasite of deep-sea mussels expresses apoptosis inhibitors acquired from its host.</title>
        <authorList>
            <person name="Gonzalez Porras M.A."/>
            <person name="Assie A."/>
            <person name="Tietjen M."/>
            <person name="Violette M."/>
            <person name="Kleiner M."/>
            <person name="Gruber-Vodicka H."/>
            <person name="Dubilier N."/>
            <person name="Leisch N."/>
        </authorList>
    </citation>
    <scope>NUCLEOTIDE SEQUENCE [LARGE SCALE GENOMIC DNA]</scope>
    <source>
        <strain evidence="9">IAP13</strain>
    </source>
</reference>
<sequence>MAIKRLKKITLYGLNQDKIKILKGLQSLGCLHLISLLDKSLDQSLQVQPAEASEAKAWLKRSPKQRRHIRNFRGLRDSTNIDNIVQIILTNKAQLRSESDLLDKLEQRIRDVRPWGQFSFPEMMTLNGVLLWFYVIPHEKISALNAIKLPWELIHQNLKDSFVIVMSDQEPDEDLLPVTRSHIGKDSLIHLEEMLEEAKLAIEDLLAERESLTRWSYLLNQALAARVDNTSLAQASSGILDKESFFLVQGWMPVSEQAKVETFTLNNGIAVIFEEPTREDNPPTLIEKTSGTGGGSDALGFFQTPKYRSWDPGKVVFYSLSLFFAMIMSDAMYSLIFGLIVLMFRSKLRQSETGSRLINLAYCMSAAGIIWGVCIGSYFGASPISASLLGSITFINLNDYNAMMKLSVIIGVSHLIIANVMTSVVNRGSSYAFVHLGWAGLMVGGLTLWLSITNTLPKTFETVIGPSLMIIGTLLVFLFTSNRPVHSVKDLILRILDGLKAVYNITGAFGDILSYMRLFALGLSGASLSMTFNSLAMTVIHSSPIIGVLFAGMILLLGHTLNFALCIMSGVVHGMRLNVIEFVNWGLSDEGYPFNAFCKREDKKWKV</sequence>
<dbReference type="GO" id="GO:0051117">
    <property type="term" value="F:ATPase binding"/>
    <property type="evidence" value="ECO:0007669"/>
    <property type="project" value="TreeGrafter"/>
</dbReference>
<evidence type="ECO:0000256" key="6">
    <source>
        <dbReference type="ARBA" id="ARBA00023065"/>
    </source>
</evidence>
<evidence type="ECO:0000313" key="9">
    <source>
        <dbReference type="EMBL" id="MDP0590096.1"/>
    </source>
</evidence>
<keyword evidence="7 8" id="KW-0472">Membrane</keyword>
<evidence type="ECO:0000256" key="5">
    <source>
        <dbReference type="ARBA" id="ARBA00022989"/>
    </source>
</evidence>
<keyword evidence="6" id="KW-0406">Ion transport</keyword>
<dbReference type="AlphaFoldDB" id="A0AA90P2V2"/>
<comment type="similarity">
    <text evidence="2">Belongs to the V-ATPase 116 kDa subunit family.</text>
</comment>
<dbReference type="EMBL" id="JASXSV010000030">
    <property type="protein sequence ID" value="MDP0590096.1"/>
    <property type="molecule type" value="Genomic_DNA"/>
</dbReference>
<feature type="transmembrane region" description="Helical" evidence="8">
    <location>
        <begin position="357"/>
        <end position="380"/>
    </location>
</feature>